<proteinExistence type="predicted"/>
<evidence type="ECO:0000313" key="1">
    <source>
        <dbReference type="EMBL" id="SAK79707.1"/>
    </source>
</evidence>
<keyword evidence="2" id="KW-1185">Reference proteome</keyword>
<dbReference type="Proteomes" id="UP000054596">
    <property type="component" value="Unassembled WGS sequence"/>
</dbReference>
<protein>
    <submittedName>
        <fullName evidence="1">Uncharacterized protein</fullName>
    </submittedName>
</protein>
<comment type="caution">
    <text evidence="1">The sequence shown here is derived from an EMBL/GenBank/DDBJ whole genome shotgun (WGS) entry which is preliminary data.</text>
</comment>
<evidence type="ECO:0000313" key="2">
    <source>
        <dbReference type="Proteomes" id="UP000054596"/>
    </source>
</evidence>
<sequence length="87" mass="9701">MTTHDFSEFSWDEQEDVKAVLANRGLDPRDFQIADNDNVSAGATNGTIRQVSVTRLSTGKRAIYDTDHFATWLTDFAEALEAGDFDD</sequence>
<gene>
    <name evidence="1" type="ORF">AWB82_05212</name>
</gene>
<dbReference type="OrthoDB" id="9009370at2"/>
<accession>A0A158CDW6</accession>
<reference evidence="1" key="1">
    <citation type="submission" date="2016-01" db="EMBL/GenBank/DDBJ databases">
        <authorList>
            <person name="Peeters C."/>
        </authorList>
    </citation>
    <scope>NUCLEOTIDE SEQUENCE [LARGE SCALE GENOMIC DNA]</scope>
    <source>
        <strain evidence="1">LMG 29325</strain>
    </source>
</reference>
<dbReference type="EMBL" id="FCOJ02000046">
    <property type="protein sequence ID" value="SAK79707.1"/>
    <property type="molecule type" value="Genomic_DNA"/>
</dbReference>
<organism evidence="1 2">
    <name type="scientific">Caballeronia glebae</name>
    <dbReference type="NCBI Taxonomy" id="1777143"/>
    <lineage>
        <taxon>Bacteria</taxon>
        <taxon>Pseudomonadati</taxon>
        <taxon>Pseudomonadota</taxon>
        <taxon>Betaproteobacteria</taxon>
        <taxon>Burkholderiales</taxon>
        <taxon>Burkholderiaceae</taxon>
        <taxon>Caballeronia</taxon>
    </lineage>
</organism>
<dbReference type="AlphaFoldDB" id="A0A158CDW6"/>
<dbReference type="RefSeq" id="WP_086972238.1">
    <property type="nucleotide sequence ID" value="NZ_FCOJ02000046.1"/>
</dbReference>
<name>A0A158CDW6_9BURK</name>